<evidence type="ECO:0000313" key="1">
    <source>
        <dbReference type="EMBL" id="AEH88771.1"/>
    </source>
</evidence>
<accession>F7Y9P5</accession>
<dbReference type="EMBL" id="CP002279">
    <property type="protein sequence ID" value="AEH88771.1"/>
    <property type="molecule type" value="Genomic_DNA"/>
</dbReference>
<reference evidence="1 2" key="1">
    <citation type="submission" date="2010-10" db="EMBL/GenBank/DDBJ databases">
        <title>Complete sequence of Mesorhizobium opportunistum WSM2075.</title>
        <authorList>
            <consortium name="US DOE Joint Genome Institute"/>
            <person name="Lucas S."/>
            <person name="Copeland A."/>
            <person name="Lapidus A."/>
            <person name="Cheng J.-F."/>
            <person name="Bruce D."/>
            <person name="Goodwin L."/>
            <person name="Pitluck S."/>
            <person name="Chertkov O."/>
            <person name="Misra M."/>
            <person name="Detter J.C."/>
            <person name="Han C."/>
            <person name="Tapia R."/>
            <person name="Land M."/>
            <person name="Hauser L."/>
            <person name="Kyrpides N."/>
            <person name="Ovchinnikova G."/>
            <person name="Mavrommatis K.M."/>
            <person name="Tiwari R.P."/>
            <person name="Howieson J.G."/>
            <person name="O'Hara G.W."/>
            <person name="Nandasena K.G."/>
            <person name="Woyke T."/>
        </authorList>
    </citation>
    <scope>NUCLEOTIDE SEQUENCE [LARGE SCALE GENOMIC DNA]</scope>
    <source>
        <strain evidence="2">LMG 24607 / HAMBI 3007 / WSM2075</strain>
    </source>
</reference>
<name>F7Y9P5_MESOW</name>
<dbReference type="HOGENOM" id="CLU_2058599_0_0_5"/>
<evidence type="ECO:0000313" key="2">
    <source>
        <dbReference type="Proteomes" id="UP000001623"/>
    </source>
</evidence>
<sequence length="119" mass="13071">MARSKPSKQLSQAEIERFLAAAEALHLSIIKPFISPHCDHYRQTRVLHEALLKAVREVTGKEVEFIRWNTTGPCCPLRLGGSGGDRSAEPADLTMPAMRVATASSPPSQILVKRPRAVD</sequence>
<dbReference type="AlphaFoldDB" id="F7Y9P5"/>
<protein>
    <submittedName>
        <fullName evidence="1">Uncharacterized protein</fullName>
    </submittedName>
</protein>
<dbReference type="KEGG" id="mop:Mesop_4341"/>
<gene>
    <name evidence="1" type="ordered locus">Mesop_4341</name>
</gene>
<organism evidence="1 2">
    <name type="scientific">Mesorhizobium opportunistum (strain LMG 24607 / HAMBI 3007 / WSM2075)</name>
    <dbReference type="NCBI Taxonomy" id="536019"/>
    <lineage>
        <taxon>Bacteria</taxon>
        <taxon>Pseudomonadati</taxon>
        <taxon>Pseudomonadota</taxon>
        <taxon>Alphaproteobacteria</taxon>
        <taxon>Hyphomicrobiales</taxon>
        <taxon>Phyllobacteriaceae</taxon>
        <taxon>Mesorhizobium</taxon>
    </lineage>
</organism>
<dbReference type="Proteomes" id="UP000001623">
    <property type="component" value="Chromosome"/>
</dbReference>
<proteinExistence type="predicted"/>
<dbReference type="RefSeq" id="WP_013895447.1">
    <property type="nucleotide sequence ID" value="NC_015675.1"/>
</dbReference>